<sequence>MLVNLIKQFLRILRMGKFFVAKILYSIRQNRFGKGSYVSSNVQLRKCNIGAYTTIGPNSVLNRAIVGAYCSFASDVMIGGEEHAYWDISSSDKLTNQGISETDTIIGYDVWIGAQCYIRQGVRIGNGVVIGSNSFVNRDIPDYAIVAGTPARIMKYRFDKEMIEKINQTHYWEFDPPKAKVIIQQLKNCINN</sequence>
<dbReference type="InterPro" id="IPR011004">
    <property type="entry name" value="Trimer_LpxA-like_sf"/>
</dbReference>
<dbReference type="Gene3D" id="2.160.10.10">
    <property type="entry name" value="Hexapeptide repeat proteins"/>
    <property type="match status" value="1"/>
</dbReference>
<evidence type="ECO:0000313" key="3">
    <source>
        <dbReference type="Proteomes" id="UP000560658"/>
    </source>
</evidence>
<dbReference type="PANTHER" id="PTHR43300">
    <property type="entry name" value="ACETYLTRANSFERASE"/>
    <property type="match status" value="1"/>
</dbReference>
<dbReference type="SUPFAM" id="SSF51161">
    <property type="entry name" value="Trimeric LpxA-like enzymes"/>
    <property type="match status" value="1"/>
</dbReference>
<protein>
    <submittedName>
        <fullName evidence="2">Acetyltransferase-like isoleucine patch superfamily enzyme</fullName>
    </submittedName>
</protein>
<proteinExistence type="inferred from homology"/>
<dbReference type="EMBL" id="JACIER010000015">
    <property type="protein sequence ID" value="MBB4045516.1"/>
    <property type="molecule type" value="Genomic_DNA"/>
</dbReference>
<name>A0A840D1M3_9BACE</name>
<keyword evidence="3" id="KW-1185">Reference proteome</keyword>
<comment type="caution">
    <text evidence="2">The sequence shown here is derived from an EMBL/GenBank/DDBJ whole genome shotgun (WGS) entry which is preliminary data.</text>
</comment>
<dbReference type="InterPro" id="IPR050179">
    <property type="entry name" value="Trans_hexapeptide_repeat"/>
</dbReference>
<dbReference type="CDD" id="cd03349">
    <property type="entry name" value="LbH_XAT"/>
    <property type="match status" value="1"/>
</dbReference>
<dbReference type="PANTHER" id="PTHR43300:SF11">
    <property type="entry name" value="ACETYLTRANSFERASE RV3034C-RELATED"/>
    <property type="match status" value="1"/>
</dbReference>
<reference evidence="2" key="1">
    <citation type="submission" date="2020-08" db="EMBL/GenBank/DDBJ databases">
        <title>Genomic Encyclopedia of Type Strains, Phase IV (KMG-IV): sequencing the most valuable type-strain genomes for metagenomic binning, comparative biology and taxonomic classification.</title>
        <authorList>
            <person name="Goeker M."/>
        </authorList>
    </citation>
    <scope>NUCLEOTIDE SEQUENCE [LARGE SCALE GENOMIC DNA]</scope>
    <source>
        <strain evidence="2">DSM 105720</strain>
    </source>
</reference>
<gene>
    <name evidence="2" type="ORF">GGR06_003330</name>
</gene>
<dbReference type="RefSeq" id="WP_044165040.1">
    <property type="nucleotide sequence ID" value="NZ_JACIER010000015.1"/>
</dbReference>
<accession>A0A840D1M3</accession>
<dbReference type="Proteomes" id="UP000560658">
    <property type="component" value="Unassembled WGS sequence"/>
</dbReference>
<comment type="similarity">
    <text evidence="1">Belongs to the transferase hexapeptide repeat family.</text>
</comment>
<organism evidence="2 3">
    <name type="scientific">Bacteroides reticulotermitis</name>
    <dbReference type="NCBI Taxonomy" id="1133319"/>
    <lineage>
        <taxon>Bacteria</taxon>
        <taxon>Pseudomonadati</taxon>
        <taxon>Bacteroidota</taxon>
        <taxon>Bacteroidia</taxon>
        <taxon>Bacteroidales</taxon>
        <taxon>Bacteroidaceae</taxon>
        <taxon>Bacteroides</taxon>
    </lineage>
</organism>
<evidence type="ECO:0000313" key="2">
    <source>
        <dbReference type="EMBL" id="MBB4045516.1"/>
    </source>
</evidence>
<dbReference type="AlphaFoldDB" id="A0A840D1M3"/>
<dbReference type="InterPro" id="IPR001451">
    <property type="entry name" value="Hexapep"/>
</dbReference>
<dbReference type="Pfam" id="PF00132">
    <property type="entry name" value="Hexapep"/>
    <property type="match status" value="1"/>
</dbReference>
<evidence type="ECO:0000256" key="1">
    <source>
        <dbReference type="ARBA" id="ARBA00007274"/>
    </source>
</evidence>
<dbReference type="GO" id="GO:0016740">
    <property type="term" value="F:transferase activity"/>
    <property type="evidence" value="ECO:0007669"/>
    <property type="project" value="UniProtKB-KW"/>
</dbReference>